<dbReference type="SUPFAM" id="SSF53822">
    <property type="entry name" value="Periplasmic binding protein-like I"/>
    <property type="match status" value="1"/>
</dbReference>
<evidence type="ECO:0000313" key="2">
    <source>
        <dbReference type="Proteomes" id="UP000326553"/>
    </source>
</evidence>
<proteinExistence type="predicted"/>
<dbReference type="OrthoDB" id="4289575at2"/>
<protein>
    <submittedName>
        <fullName evidence="1">Uncharacterized protein</fullName>
    </submittedName>
</protein>
<keyword evidence="2" id="KW-1185">Reference proteome</keyword>
<dbReference type="RefSeq" id="WP_055533034.1">
    <property type="nucleotide sequence ID" value="NZ_CP023695.1"/>
</dbReference>
<organism evidence="1 2">
    <name type="scientific">Streptomyces alboniger</name>
    <dbReference type="NCBI Taxonomy" id="132473"/>
    <lineage>
        <taxon>Bacteria</taxon>
        <taxon>Bacillati</taxon>
        <taxon>Actinomycetota</taxon>
        <taxon>Actinomycetes</taxon>
        <taxon>Kitasatosporales</taxon>
        <taxon>Streptomycetaceae</taxon>
        <taxon>Streptomyces</taxon>
        <taxon>Streptomyces aurantiacus group</taxon>
    </lineage>
</organism>
<dbReference type="Gene3D" id="3.40.50.2300">
    <property type="match status" value="2"/>
</dbReference>
<reference evidence="1 2" key="1">
    <citation type="submission" date="2017-09" db="EMBL/GenBank/DDBJ databases">
        <authorList>
            <person name="Lee N."/>
            <person name="Cho B.-K."/>
        </authorList>
    </citation>
    <scope>NUCLEOTIDE SEQUENCE [LARGE SCALE GENOMIC DNA]</scope>
    <source>
        <strain evidence="1 2">ATCC 12461</strain>
    </source>
</reference>
<dbReference type="AlphaFoldDB" id="A0A5J6HQ80"/>
<evidence type="ECO:0000313" key="1">
    <source>
        <dbReference type="EMBL" id="QEV19247.1"/>
    </source>
</evidence>
<sequence length="930" mass="102386">MGFPNAAGATDFLRAFRAVVYPSDWKSLNEKAFPPVLLRTGGEGERAAQRSARVLDALENSLRLPDCRAVPYARPQRPPSATPGSALLTLRVGAELPRDPLKRTGRLKLRDFNLVAELVEGARRLAEQDRAALSDQELQDRLVGRALRDDLYALRAQDPDGVPNTLAQPPPEGMNVVLALILRVLARPLFYRLPRRLWAWRWKRRLLTSCRYGWYRKWLNLAHTHGSFFDRVSEVLTAQSTALRGNEQDRQNALLEMEKLLLRALMADLHRARSGRWGPWKRRRRTRRVILLDLPAASTPGGQDAVRFLQAYRSVCRAPGASSLCLIGAGLPDGYPEVAGQRWHLEQTEGLAAVAQYLRASAPWEERDGDPRLLQPALDDDAFRGVGLAVAPLHPAVPPIGPRTESALAVALALLLAAVPIPFLPLSPQDSSPDTHCLDGSVADDAIEPEPLRNVALERGGLRKENDKAAYDAVVRQIEGLKNKQSNNERARAAEKDGFTVRKVVYLGSSVSADPGRGEFNGAVAELRGVWLAQTRLNGEAAQDPQKEKVQLVVDVRDTGKDFENAAKEAAEVVAEARKNAKHHDHRTIVGVVGFAESRDRTQSAARILNEGKVPVLSTTATADAMQEAGPYYRPLAPSNERESRIAAQFARSGSVVEETDDAKKTTGYCETAKQAVVVKDPRDLYSDEIGSKFVKHFTGETHTIEYPGGAANGMDTAKRICAFRKEERRTVVYWASRVESFNTFLDNFNNTGCAYQTLTVIGGNELTNAAMAGEYNFAHDWLRLYHTAHILPVGHEEMNGEARRFAANYSYYAGDKDPWLSDGHGPLGFDALRVLGRAADDANASVRNEVTASAVKSKLDNELRLEGASGAIHYREGNVGSKPPVDKGFVIERYTKNGPSLVLHCGSFSLNRPSVKTWGPNDLSCPKDQ</sequence>
<dbReference type="Proteomes" id="UP000326553">
    <property type="component" value="Chromosome"/>
</dbReference>
<dbReference type="KEGG" id="salw:CP975_18635"/>
<dbReference type="EMBL" id="CP023695">
    <property type="protein sequence ID" value="QEV19247.1"/>
    <property type="molecule type" value="Genomic_DNA"/>
</dbReference>
<dbReference type="InterPro" id="IPR028082">
    <property type="entry name" value="Peripla_BP_I"/>
</dbReference>
<name>A0A5J6HQ80_STRAD</name>
<accession>A0A5J6HQ80</accession>
<gene>
    <name evidence="1" type="ORF">CP975_18635</name>
</gene>